<keyword evidence="1" id="KW-0472">Membrane</keyword>
<evidence type="ECO:0000313" key="3">
    <source>
        <dbReference type="Proteomes" id="UP000503505"/>
    </source>
</evidence>
<organism evidence="2 3">
    <name type="scientific">Acinetobacter schindleri</name>
    <dbReference type="NCBI Taxonomy" id="108981"/>
    <lineage>
        <taxon>Bacteria</taxon>
        <taxon>Pseudomonadati</taxon>
        <taxon>Pseudomonadota</taxon>
        <taxon>Gammaproteobacteria</taxon>
        <taxon>Moraxellales</taxon>
        <taxon>Moraxellaceae</taxon>
        <taxon>Acinetobacter</taxon>
    </lineage>
</organism>
<accession>A0AAE7BVF6</accession>
<keyword evidence="1" id="KW-0812">Transmembrane</keyword>
<proteinExistence type="predicted"/>
<sequence>MSVYSIYKTYGVNAFSGDYSIEDTNRYNNNPIVEMYLGDFSRATVNGFQIAQIEDIGKYEYKFGQTYAYTFTMLLPFTKNLYNGYNKDSAGYELLTGYEINPKVEDYHNSRVFGLYGEGILNFGPLFSTFLFGLFGYIVAKLDNISRNFYMKKYIYLLFHF</sequence>
<protein>
    <submittedName>
        <fullName evidence="2">Uncharacterized protein</fullName>
    </submittedName>
</protein>
<reference evidence="2 3" key="1">
    <citation type="submission" date="2019-09" db="EMBL/GenBank/DDBJ databases">
        <title>Non-baumannii Acinetobacter spp. carrying blaNDM-1 isolated in China.</title>
        <authorList>
            <person name="Cui C."/>
            <person name="Chen C."/>
            <person name="Sun J."/>
            <person name="Liu Y."/>
        </authorList>
    </citation>
    <scope>NUCLEOTIDE SEQUENCE [LARGE SCALE GENOMIC DNA]</scope>
    <source>
        <strain evidence="2 3">HZE23-1</strain>
    </source>
</reference>
<dbReference type="Proteomes" id="UP000503505">
    <property type="component" value="Chromosome"/>
</dbReference>
<feature type="transmembrane region" description="Helical" evidence="1">
    <location>
        <begin position="120"/>
        <end position="140"/>
    </location>
</feature>
<keyword evidence="1" id="KW-1133">Transmembrane helix</keyword>
<evidence type="ECO:0000256" key="1">
    <source>
        <dbReference type="SAM" id="Phobius"/>
    </source>
</evidence>
<dbReference type="AlphaFoldDB" id="A0AAE7BVF6"/>
<gene>
    <name evidence="2" type="ORF">FSC10_00390</name>
</gene>
<dbReference type="RefSeq" id="WP_163170671.1">
    <property type="nucleotide sequence ID" value="NZ_CP044463.1"/>
</dbReference>
<evidence type="ECO:0000313" key="2">
    <source>
        <dbReference type="EMBL" id="QIC65937.1"/>
    </source>
</evidence>
<name>A0AAE7BVF6_9GAMM</name>
<dbReference type="EMBL" id="CP044463">
    <property type="protein sequence ID" value="QIC65937.1"/>
    <property type="molecule type" value="Genomic_DNA"/>
</dbReference>